<gene>
    <name evidence="2" type="ORF">Q7C36_017583</name>
</gene>
<keyword evidence="3" id="KW-1185">Reference proteome</keyword>
<reference evidence="2" key="1">
    <citation type="submission" date="2023-08" db="EMBL/GenBank/DDBJ databases">
        <title>Pelteobagrus vachellii genome.</title>
        <authorList>
            <person name="Liu H."/>
        </authorList>
    </citation>
    <scope>NUCLEOTIDE SEQUENCE</scope>
    <source>
        <strain evidence="2">PRFRI_2022a</strain>
        <tissue evidence="2">Muscle</tissue>
    </source>
</reference>
<dbReference type="AlphaFoldDB" id="A0AA88M376"/>
<evidence type="ECO:0000313" key="3">
    <source>
        <dbReference type="Proteomes" id="UP001187315"/>
    </source>
</evidence>
<accession>A0AA88M376</accession>
<feature type="region of interest" description="Disordered" evidence="1">
    <location>
        <begin position="1"/>
        <end position="21"/>
    </location>
</feature>
<name>A0AA88M376_TACVA</name>
<dbReference type="Proteomes" id="UP001187315">
    <property type="component" value="Unassembled WGS sequence"/>
</dbReference>
<comment type="caution">
    <text evidence="2">The sequence shown here is derived from an EMBL/GenBank/DDBJ whole genome shotgun (WGS) entry which is preliminary data.</text>
</comment>
<dbReference type="EMBL" id="JAVHJS010000018">
    <property type="protein sequence ID" value="KAK2829593.1"/>
    <property type="molecule type" value="Genomic_DNA"/>
</dbReference>
<proteinExistence type="predicted"/>
<evidence type="ECO:0000256" key="1">
    <source>
        <dbReference type="SAM" id="MobiDB-lite"/>
    </source>
</evidence>
<organism evidence="2 3">
    <name type="scientific">Tachysurus vachellii</name>
    <name type="common">Darkbarbel catfish</name>
    <name type="synonym">Pelteobagrus vachellii</name>
    <dbReference type="NCBI Taxonomy" id="175792"/>
    <lineage>
        <taxon>Eukaryota</taxon>
        <taxon>Metazoa</taxon>
        <taxon>Chordata</taxon>
        <taxon>Craniata</taxon>
        <taxon>Vertebrata</taxon>
        <taxon>Euteleostomi</taxon>
        <taxon>Actinopterygii</taxon>
        <taxon>Neopterygii</taxon>
        <taxon>Teleostei</taxon>
        <taxon>Ostariophysi</taxon>
        <taxon>Siluriformes</taxon>
        <taxon>Bagridae</taxon>
        <taxon>Tachysurus</taxon>
    </lineage>
</organism>
<evidence type="ECO:0000313" key="2">
    <source>
        <dbReference type="EMBL" id="KAK2829593.1"/>
    </source>
</evidence>
<protein>
    <submittedName>
        <fullName evidence="2">Uncharacterized protein</fullName>
    </submittedName>
</protein>
<sequence>MQHHPKSFHPEVGGSGSPFPQTEVKAVARRLDWRRLGAARREIPLKLHFEKRLSRFPPPATAVLPSTHPPVF</sequence>